<dbReference type="AlphaFoldDB" id="A0A1T4VB02"/>
<dbReference type="Proteomes" id="UP000190814">
    <property type="component" value="Unassembled WGS sequence"/>
</dbReference>
<keyword evidence="3" id="KW-1185">Reference proteome</keyword>
<reference evidence="2 3" key="1">
    <citation type="submission" date="2017-02" db="EMBL/GenBank/DDBJ databases">
        <authorList>
            <person name="Peterson S.W."/>
        </authorList>
    </citation>
    <scope>NUCLEOTIDE SEQUENCE [LARGE SCALE GENOMIC DNA]</scope>
    <source>
        <strain evidence="2 3">ATCC 35992</strain>
    </source>
</reference>
<gene>
    <name evidence="2" type="ORF">SAMN02745111_00529</name>
</gene>
<dbReference type="RefSeq" id="WP_078765418.1">
    <property type="nucleotide sequence ID" value="NZ_FUXZ01000003.1"/>
</dbReference>
<organism evidence="2 3">
    <name type="scientific">Eubacterium uniforme</name>
    <dbReference type="NCBI Taxonomy" id="39495"/>
    <lineage>
        <taxon>Bacteria</taxon>
        <taxon>Bacillati</taxon>
        <taxon>Bacillota</taxon>
        <taxon>Clostridia</taxon>
        <taxon>Eubacteriales</taxon>
        <taxon>Eubacteriaceae</taxon>
        <taxon>Eubacterium</taxon>
    </lineage>
</organism>
<feature type="chain" id="PRO_5013295610" evidence="1">
    <location>
        <begin position="40"/>
        <end position="495"/>
    </location>
</feature>
<keyword evidence="1" id="KW-0732">Signal</keyword>
<evidence type="ECO:0000313" key="2">
    <source>
        <dbReference type="EMBL" id="SKA61691.1"/>
    </source>
</evidence>
<dbReference type="STRING" id="39495.SAMN02745111_00529"/>
<evidence type="ECO:0000313" key="3">
    <source>
        <dbReference type="Proteomes" id="UP000190814"/>
    </source>
</evidence>
<sequence length="495" mass="56917">MAETKKNDLMIMKKIKISIFMFICALVLCSFTNAESAYAGETYVINSGDAKEAKHVHKVLYKGKPITLKLKGNKALAIGRVNSLAVNLAKANKYGVCSKLSVENIKVNKKTITIKFTKENAKQYREVILLLKKMKKFYLNKNVKSLKSKLKYSENYDKYDFRKSEDNSATPEPGTYSEGDKFEIYNLYYGDDNSLLSITYFVDKGYYDLADYGNYSDDFENGKYLECLKDIKNYYYTTGSNAKHYKVDQAYIDRIKLELETANALVDEKVKTDKASIDNLSEDAVKYLKDKSLKDEYIACSRIKNNEFCDVSDALKIYMISKCFVYDDGAKENYNPFIKYDLIYSGSAGGVVYHYDRNPNKYYFKDYFYEGNDRFFRTQKNGKVSTVLKKLRKGTLKGVCHDYTTAQGYIYSLLNIEHYYGYSKIANHAISIVKAKNTDGKTFWVYQNYNMLGDADKTVMIDGLCLKGKQYSAIGSKKKKQKIIKKTKFTMSDIN</sequence>
<evidence type="ECO:0000256" key="1">
    <source>
        <dbReference type="SAM" id="SignalP"/>
    </source>
</evidence>
<dbReference type="EMBL" id="FUXZ01000003">
    <property type="protein sequence ID" value="SKA61691.1"/>
    <property type="molecule type" value="Genomic_DNA"/>
</dbReference>
<protein>
    <submittedName>
        <fullName evidence="2">Uncharacterized protein</fullName>
    </submittedName>
</protein>
<proteinExistence type="predicted"/>
<accession>A0A1T4VB02</accession>
<name>A0A1T4VB02_9FIRM</name>
<feature type="signal peptide" evidence="1">
    <location>
        <begin position="1"/>
        <end position="39"/>
    </location>
</feature>